<proteinExistence type="predicted"/>
<sequence>MNTHDPALLPLPSDDDTLIRRADVQAYLGIAPQTLARWAHEGQGPRFIKMGSKLVAYRAGDLRRWLETCQISSTI</sequence>
<gene>
    <name evidence="2" type="ORF">SADFL11_00000780</name>
</gene>
<reference evidence="2 3" key="2">
    <citation type="submission" date="2013-04" db="EMBL/GenBank/DDBJ databases">
        <authorList>
            <person name="Fiebig A."/>
            <person name="Pradella S."/>
            <person name="Wagner-Doebler I."/>
        </authorList>
    </citation>
    <scope>NUCLEOTIDE SEQUENCE [LARGE SCALE GENOMIC DNA]</scope>
    <source>
        <strain evidence="3">DSM 17067 / NCIMB 14079 / DFL-11</strain>
    </source>
</reference>
<dbReference type="Proteomes" id="UP000004703">
    <property type="component" value="Chromosome"/>
</dbReference>
<dbReference type="InterPro" id="IPR041657">
    <property type="entry name" value="HTH_17"/>
</dbReference>
<evidence type="ECO:0000259" key="1">
    <source>
        <dbReference type="Pfam" id="PF12728"/>
    </source>
</evidence>
<dbReference type="InterPro" id="IPR009061">
    <property type="entry name" value="DNA-bd_dom_put_sf"/>
</dbReference>
<dbReference type="SUPFAM" id="SSF46955">
    <property type="entry name" value="Putative DNA-binding domain"/>
    <property type="match status" value="1"/>
</dbReference>
<evidence type="ECO:0000313" key="2">
    <source>
        <dbReference type="EMBL" id="RMX61915.1"/>
    </source>
</evidence>
<accession>A0A5E8UXM2</accession>
<dbReference type="Pfam" id="PF12728">
    <property type="entry name" value="HTH_17"/>
    <property type="match status" value="1"/>
</dbReference>
<comment type="caution">
    <text evidence="2">The sequence shown here is derived from an EMBL/GenBank/DDBJ whole genome shotgun (WGS) entry which is preliminary data.</text>
</comment>
<evidence type="ECO:0000313" key="3">
    <source>
        <dbReference type="Proteomes" id="UP000004703"/>
    </source>
</evidence>
<dbReference type="AlphaFoldDB" id="A0A5E8UXM2"/>
<protein>
    <submittedName>
        <fullName evidence="2">Putative transcriptional regulator</fullName>
    </submittedName>
</protein>
<organism evidence="2 3">
    <name type="scientific">Roseibium alexandrii (strain DSM 17067 / NCIMB 14079 / DFL-11)</name>
    <name type="common">Labrenzia alexandrii</name>
    <dbReference type="NCBI Taxonomy" id="244592"/>
    <lineage>
        <taxon>Bacteria</taxon>
        <taxon>Pseudomonadati</taxon>
        <taxon>Pseudomonadota</taxon>
        <taxon>Alphaproteobacteria</taxon>
        <taxon>Hyphomicrobiales</taxon>
        <taxon>Stappiaceae</taxon>
        <taxon>Roseibium</taxon>
    </lineage>
</organism>
<reference evidence="2 3" key="1">
    <citation type="submission" date="2008-01" db="EMBL/GenBank/DDBJ databases">
        <authorList>
            <person name="Wagner-Dobler I."/>
            <person name="Ferriera S."/>
            <person name="Johnson J."/>
            <person name="Kravitz S."/>
            <person name="Beeson K."/>
            <person name="Sutton G."/>
            <person name="Rogers Y.-H."/>
            <person name="Friedman R."/>
            <person name="Frazier M."/>
            <person name="Venter J.C."/>
        </authorList>
    </citation>
    <scope>NUCLEOTIDE SEQUENCE [LARGE SCALE GENOMIC DNA]</scope>
    <source>
        <strain evidence="3">DSM 17067 / NCIMB 14079 / DFL-11</strain>
    </source>
</reference>
<dbReference type="EMBL" id="ACCU02000001">
    <property type="protein sequence ID" value="RMX61915.1"/>
    <property type="molecule type" value="Genomic_DNA"/>
</dbReference>
<name>A0A5E8UXM2_ROSAD</name>
<feature type="domain" description="Helix-turn-helix" evidence="1">
    <location>
        <begin position="22"/>
        <end position="69"/>
    </location>
</feature>